<protein>
    <submittedName>
        <fullName evidence="1">Uncharacterized protein</fullName>
    </submittedName>
</protein>
<organism evidence="1 2">
    <name type="scientific">Pistacia atlantica</name>
    <dbReference type="NCBI Taxonomy" id="434234"/>
    <lineage>
        <taxon>Eukaryota</taxon>
        <taxon>Viridiplantae</taxon>
        <taxon>Streptophyta</taxon>
        <taxon>Embryophyta</taxon>
        <taxon>Tracheophyta</taxon>
        <taxon>Spermatophyta</taxon>
        <taxon>Magnoliopsida</taxon>
        <taxon>eudicotyledons</taxon>
        <taxon>Gunneridae</taxon>
        <taxon>Pentapetalae</taxon>
        <taxon>rosids</taxon>
        <taxon>malvids</taxon>
        <taxon>Sapindales</taxon>
        <taxon>Anacardiaceae</taxon>
        <taxon>Pistacia</taxon>
    </lineage>
</organism>
<sequence length="64" mass="7123">MTETSPTTGSMNSTPAEKWRLVKASLAFNCKKCIVPRTLYSFLVQTIQNCLSCFSKLYAPMIGD</sequence>
<gene>
    <name evidence="1" type="ORF">Patl1_22600</name>
</gene>
<evidence type="ECO:0000313" key="2">
    <source>
        <dbReference type="Proteomes" id="UP001164250"/>
    </source>
</evidence>
<accession>A0ACC0ZZZ1</accession>
<proteinExistence type="predicted"/>
<evidence type="ECO:0000313" key="1">
    <source>
        <dbReference type="EMBL" id="KAJ0079673.1"/>
    </source>
</evidence>
<keyword evidence="2" id="KW-1185">Reference proteome</keyword>
<dbReference type="EMBL" id="CM047909">
    <property type="protein sequence ID" value="KAJ0079673.1"/>
    <property type="molecule type" value="Genomic_DNA"/>
</dbReference>
<name>A0ACC0ZZZ1_9ROSI</name>
<comment type="caution">
    <text evidence="1">The sequence shown here is derived from an EMBL/GenBank/DDBJ whole genome shotgun (WGS) entry which is preliminary data.</text>
</comment>
<reference evidence="2" key="1">
    <citation type="journal article" date="2023" name="G3 (Bethesda)">
        <title>Genome assembly and association tests identify interacting loci associated with vigor, precocity, and sex in interspecific pistachio rootstocks.</title>
        <authorList>
            <person name="Palmer W."/>
            <person name="Jacygrad E."/>
            <person name="Sagayaradj S."/>
            <person name="Cavanaugh K."/>
            <person name="Han R."/>
            <person name="Bertier L."/>
            <person name="Beede B."/>
            <person name="Kafkas S."/>
            <person name="Golino D."/>
            <person name="Preece J."/>
            <person name="Michelmore R."/>
        </authorList>
    </citation>
    <scope>NUCLEOTIDE SEQUENCE [LARGE SCALE GENOMIC DNA]</scope>
</reference>
<dbReference type="Proteomes" id="UP001164250">
    <property type="component" value="Chromosome 13"/>
</dbReference>